<evidence type="ECO:0000256" key="6">
    <source>
        <dbReference type="ARBA" id="ARBA00023040"/>
    </source>
</evidence>
<reference evidence="12 13" key="1">
    <citation type="submission" date="2016-03" db="EMBL/GenBank/DDBJ databases">
        <title>Comparative genomics of the ectomycorrhizal sister species Rhizopogon vinicolor and Rhizopogon vesiculosus (Basidiomycota: Boletales) reveals a divergence of the mating type B locus.</title>
        <authorList>
            <person name="Mujic A.B."/>
            <person name="Kuo A."/>
            <person name="Tritt A."/>
            <person name="Lipzen A."/>
            <person name="Chen C."/>
            <person name="Johnson J."/>
            <person name="Sharma A."/>
            <person name="Barry K."/>
            <person name="Grigoriev I.V."/>
            <person name="Spatafora J.W."/>
        </authorList>
    </citation>
    <scope>NUCLEOTIDE SEQUENCE [LARGE SCALE GENOMIC DNA]</scope>
    <source>
        <strain evidence="12 13">AM-OR11-056</strain>
    </source>
</reference>
<dbReference type="Pfam" id="PF02076">
    <property type="entry name" value="STE3"/>
    <property type="match status" value="1"/>
</dbReference>
<dbReference type="GO" id="GO:0000750">
    <property type="term" value="P:pheromone-dependent signal transduction involved in conjugation with cellular fusion"/>
    <property type="evidence" value="ECO:0007669"/>
    <property type="project" value="TreeGrafter"/>
</dbReference>
<dbReference type="AlphaFoldDB" id="A0A1J8R394"/>
<evidence type="ECO:0000256" key="5">
    <source>
        <dbReference type="ARBA" id="ARBA00022989"/>
    </source>
</evidence>
<evidence type="ECO:0000256" key="10">
    <source>
        <dbReference type="SAM" id="MobiDB-lite"/>
    </source>
</evidence>
<evidence type="ECO:0000256" key="11">
    <source>
        <dbReference type="SAM" id="Phobius"/>
    </source>
</evidence>
<feature type="transmembrane region" description="Helical" evidence="11">
    <location>
        <begin position="165"/>
        <end position="187"/>
    </location>
</feature>
<dbReference type="GO" id="GO:0004934">
    <property type="term" value="F:mating-type alpha-factor pheromone receptor activity"/>
    <property type="evidence" value="ECO:0007669"/>
    <property type="project" value="InterPro"/>
</dbReference>
<feature type="transmembrane region" description="Helical" evidence="11">
    <location>
        <begin position="117"/>
        <end position="137"/>
    </location>
</feature>
<dbReference type="PRINTS" id="PR00901">
    <property type="entry name" value="PHEROMONEBAR"/>
</dbReference>
<feature type="transmembrane region" description="Helical" evidence="11">
    <location>
        <begin position="12"/>
        <end position="31"/>
    </location>
</feature>
<proteinExistence type="inferred from homology"/>
<organism evidence="12 13">
    <name type="scientific">Rhizopogon vesiculosus</name>
    <dbReference type="NCBI Taxonomy" id="180088"/>
    <lineage>
        <taxon>Eukaryota</taxon>
        <taxon>Fungi</taxon>
        <taxon>Dikarya</taxon>
        <taxon>Basidiomycota</taxon>
        <taxon>Agaricomycotina</taxon>
        <taxon>Agaricomycetes</taxon>
        <taxon>Agaricomycetidae</taxon>
        <taxon>Boletales</taxon>
        <taxon>Suillineae</taxon>
        <taxon>Rhizopogonaceae</taxon>
        <taxon>Rhizopogon</taxon>
    </lineage>
</organism>
<accession>A0A1J8R394</accession>
<dbReference type="PANTHER" id="PTHR28097">
    <property type="entry name" value="PHEROMONE A FACTOR RECEPTOR"/>
    <property type="match status" value="1"/>
</dbReference>
<keyword evidence="13" id="KW-1185">Reference proteome</keyword>
<comment type="caution">
    <text evidence="12">The sequence shown here is derived from an EMBL/GenBank/DDBJ whole genome shotgun (WGS) entry which is preliminary data.</text>
</comment>
<dbReference type="PANTHER" id="PTHR28097:SF1">
    <property type="entry name" value="PHEROMONE A FACTOR RECEPTOR"/>
    <property type="match status" value="1"/>
</dbReference>
<dbReference type="OrthoDB" id="2874149at2759"/>
<keyword evidence="3" id="KW-0589">Pheromone response</keyword>
<gene>
    <name evidence="12" type="primary">RVSTE3.1</name>
    <name evidence="12" type="ORF">AZE42_07660</name>
</gene>
<keyword evidence="7 11" id="KW-0472">Membrane</keyword>
<dbReference type="PRINTS" id="PR00899">
    <property type="entry name" value="GPCRSTE3"/>
</dbReference>
<comment type="subcellular location">
    <subcellularLocation>
        <location evidence="1">Membrane</location>
        <topology evidence="1">Multi-pass membrane protein</topology>
    </subcellularLocation>
</comment>
<keyword evidence="5 11" id="KW-1133">Transmembrane helix</keyword>
<dbReference type="InterPro" id="IPR000481">
    <property type="entry name" value="GPCR_Pheromne_B_alpha_rcpt"/>
</dbReference>
<dbReference type="Proteomes" id="UP000183567">
    <property type="component" value="Unassembled WGS sequence"/>
</dbReference>
<feature type="transmembrane region" description="Helical" evidence="11">
    <location>
        <begin position="208"/>
        <end position="232"/>
    </location>
</feature>
<evidence type="ECO:0000256" key="1">
    <source>
        <dbReference type="ARBA" id="ARBA00004141"/>
    </source>
</evidence>
<keyword evidence="6" id="KW-0297">G-protein coupled receptor</keyword>
<dbReference type="CDD" id="cd14966">
    <property type="entry name" value="7tmD_STE3"/>
    <property type="match status" value="1"/>
</dbReference>
<keyword evidence="9" id="KW-0807">Transducer</keyword>
<evidence type="ECO:0000256" key="4">
    <source>
        <dbReference type="ARBA" id="ARBA00022692"/>
    </source>
</evidence>
<protein>
    <submittedName>
        <fullName evidence="12">Mating type pheromone receptor 1</fullName>
    </submittedName>
</protein>
<feature type="transmembrane region" description="Helical" evidence="11">
    <location>
        <begin position="276"/>
        <end position="295"/>
    </location>
</feature>
<evidence type="ECO:0000256" key="9">
    <source>
        <dbReference type="ARBA" id="ARBA00023224"/>
    </source>
</evidence>
<keyword evidence="8 12" id="KW-0675">Receptor</keyword>
<evidence type="ECO:0000256" key="7">
    <source>
        <dbReference type="ARBA" id="ARBA00023136"/>
    </source>
</evidence>
<evidence type="ECO:0000256" key="8">
    <source>
        <dbReference type="ARBA" id="ARBA00023170"/>
    </source>
</evidence>
<evidence type="ECO:0000256" key="2">
    <source>
        <dbReference type="ARBA" id="ARBA00011085"/>
    </source>
</evidence>
<sequence>MSYSVNPTYPLLTVFSFLGFFLVLIPLPWHLQAWNAATCVYMLWTGISCLIQFINSIVWRNNALNVAPVWCDVSTKLLIGASIGIPASAMCISRRLYKIAVIKTVSVTREDKRRAVIVDFCISIGIPVIVMALHYIVQGHRFDILEDVGCWPATYNVIPAYFLVYMWPSLLGCISFVYSGLTLSAFYKRRLEFNSLISSNNSSINVNRYLRLMMLSVIEMACTVPISIYSVYISGTSVPLEKWVSLSDTHYGFSYVGLIPAAEWASNPIYKQSIDMTQWLFPACALMFFALFGFANEARKHYRLAFLWISERFGYNLSATQTSGSNASRWKGAIRSAGNVSLGSLPVHITPAPPRIKRRSSFDSILDIKSCDIDRDVEKNAELSPSLPPYSKEEISGDLSPTTSNYPPSDIEARAVDVDFETLSEAHRERRVEHHIVPAYHRPFTPANLYPDEDRSSSMRSLTSVVGVEVLQTHTTESS</sequence>
<comment type="similarity">
    <text evidence="2">Belongs to the G-protein coupled receptor 4 family.</text>
</comment>
<evidence type="ECO:0000313" key="12">
    <source>
        <dbReference type="EMBL" id="OJA20280.1"/>
    </source>
</evidence>
<name>A0A1J8R394_9AGAM</name>
<feature type="region of interest" description="Disordered" evidence="10">
    <location>
        <begin position="382"/>
        <end position="410"/>
    </location>
</feature>
<feature type="transmembrane region" description="Helical" evidence="11">
    <location>
        <begin position="38"/>
        <end position="58"/>
    </location>
</feature>
<evidence type="ECO:0000256" key="3">
    <source>
        <dbReference type="ARBA" id="ARBA00022507"/>
    </source>
</evidence>
<evidence type="ECO:0000313" key="13">
    <source>
        <dbReference type="Proteomes" id="UP000183567"/>
    </source>
</evidence>
<dbReference type="EMBL" id="LVVM01000657">
    <property type="protein sequence ID" value="OJA20280.1"/>
    <property type="molecule type" value="Genomic_DNA"/>
</dbReference>
<dbReference type="GO" id="GO:0005886">
    <property type="term" value="C:plasma membrane"/>
    <property type="evidence" value="ECO:0007669"/>
    <property type="project" value="TreeGrafter"/>
</dbReference>
<keyword evidence="4 11" id="KW-0812">Transmembrane</keyword>
<dbReference type="InterPro" id="IPR001499">
    <property type="entry name" value="GPCR_STE3"/>
</dbReference>